<dbReference type="RefSeq" id="WP_026989784.1">
    <property type="nucleotide sequence ID" value="NZ_AUGP01000002.1"/>
</dbReference>
<dbReference type="EMBL" id="JRLY01000015">
    <property type="protein sequence ID" value="KGO91753.1"/>
    <property type="molecule type" value="Genomic_DNA"/>
</dbReference>
<proteinExistence type="predicted"/>
<comment type="caution">
    <text evidence="1">The sequence shown here is derived from an EMBL/GenBank/DDBJ whole genome shotgun (WGS) entry which is preliminary data.</text>
</comment>
<reference evidence="1 2" key="1">
    <citation type="submission" date="2013-09" db="EMBL/GenBank/DDBJ databases">
        <authorList>
            <person name="Zeng Z."/>
            <person name="Chen C."/>
        </authorList>
    </citation>
    <scope>NUCLEOTIDE SEQUENCE [LARGE SCALE GENOMIC DNA]</scope>
    <source>
        <strain evidence="1 2">WB 4.1-42</strain>
    </source>
</reference>
<protein>
    <submittedName>
        <fullName evidence="1">Uncharacterized protein</fullName>
    </submittedName>
</protein>
<dbReference type="eggNOG" id="ENOG50308UK">
    <property type="taxonomic scope" value="Bacteria"/>
</dbReference>
<keyword evidence="2" id="KW-1185">Reference proteome</keyword>
<dbReference type="STRING" id="1121898.GCA_000422725_03690"/>
<evidence type="ECO:0000313" key="2">
    <source>
        <dbReference type="Proteomes" id="UP000030111"/>
    </source>
</evidence>
<sequence>MDCTGKLTANITFDCLNAPIGGIEQNIVLINKDDIDVTATTVSALNRLQVTGIQLKPGTSGYRLSGIKQANGKAWELVKKENAPDKFKHTFSGVIFSPSLENKEQADKLSQGAKYVVVVEQVWKGEGNADAFEVLGLNSGLELTTMTNSSKENDNMIMFELSSADGFEETTMPKTYYWTPVSPETTAAGYTERKTLFDNCFTEA</sequence>
<accession>A0A0A2MJW3</accession>
<gene>
    <name evidence="1" type="ORF">Q766_16050</name>
</gene>
<name>A0A0A2MJW3_9FLAO</name>
<dbReference type="Proteomes" id="UP000030111">
    <property type="component" value="Unassembled WGS sequence"/>
</dbReference>
<organism evidence="1 2">
    <name type="scientific">Flavobacterium subsaxonicum WB 4.1-42 = DSM 21790</name>
    <dbReference type="NCBI Taxonomy" id="1121898"/>
    <lineage>
        <taxon>Bacteria</taxon>
        <taxon>Pseudomonadati</taxon>
        <taxon>Bacteroidota</taxon>
        <taxon>Flavobacteriia</taxon>
        <taxon>Flavobacteriales</taxon>
        <taxon>Flavobacteriaceae</taxon>
        <taxon>Flavobacterium</taxon>
    </lineage>
</organism>
<evidence type="ECO:0000313" key="1">
    <source>
        <dbReference type="EMBL" id="KGO91753.1"/>
    </source>
</evidence>
<dbReference type="AlphaFoldDB" id="A0A0A2MJW3"/>